<sequence length="387" mass="44258">MCFSNREYSWFSAAKNDDLEYIVKNVKKMGRSVDNRKTDSENNIYNGFTALHYACMFGCHHLLSLLLLIEYDILTSHEQLIAAPGISKSSKFLLLKGSNFMQIALLSKNIELINEALDYVNYIDNFQWYPPTCKIYSTLSIASICAYEEASIIFKTQSIIESEMDLQIQGLKTPLALSAKYSNHQAMKGFLNLCSDQRYKASVFYMALQKECDKSVLNIINDAKCGDKIKTKEYYLKIIEKASNDQYYGQFAKQFEDTPNIQVQATLLFENNKHLQSKSVLRSKSIASKKSIVIPLSRRATTNQILEDAGLINNDGEINLLAITASKISLIRKDLGFDDSFIQPSTQKQLLMKDFVETEINIQFEQENKIEHTTEVPLEYSLYKEKQ</sequence>
<dbReference type="EMBL" id="CATOUU010000928">
    <property type="protein sequence ID" value="CAI9960089.1"/>
    <property type="molecule type" value="Genomic_DNA"/>
</dbReference>
<dbReference type="AlphaFoldDB" id="A0AA86QIH2"/>
<reference evidence="2 3" key="2">
    <citation type="submission" date="2024-07" db="EMBL/GenBank/DDBJ databases">
        <authorList>
            <person name="Akdeniz Z."/>
        </authorList>
    </citation>
    <scope>NUCLEOTIDE SEQUENCE [LARGE SCALE GENOMIC DNA]</scope>
</reference>
<proteinExistence type="predicted"/>
<dbReference type="Proteomes" id="UP001642409">
    <property type="component" value="Unassembled WGS sequence"/>
</dbReference>
<evidence type="ECO:0000313" key="2">
    <source>
        <dbReference type="EMBL" id="CAL6081630.1"/>
    </source>
</evidence>
<comment type="caution">
    <text evidence="1">The sequence shown here is derived from an EMBL/GenBank/DDBJ whole genome shotgun (WGS) entry which is preliminary data.</text>
</comment>
<dbReference type="Gene3D" id="1.25.40.20">
    <property type="entry name" value="Ankyrin repeat-containing domain"/>
    <property type="match status" value="1"/>
</dbReference>
<protein>
    <submittedName>
        <fullName evidence="1">Ankyrin repeat protein 1</fullName>
    </submittedName>
    <submittedName>
        <fullName evidence="2">Ankyrin_repeat protein 1</fullName>
    </submittedName>
</protein>
<dbReference type="Pfam" id="PF00023">
    <property type="entry name" value="Ank"/>
    <property type="match status" value="1"/>
</dbReference>
<accession>A0AA86QIH2</accession>
<name>A0AA86QIH2_9EUKA</name>
<dbReference type="InterPro" id="IPR002110">
    <property type="entry name" value="Ankyrin_rpt"/>
</dbReference>
<dbReference type="InterPro" id="IPR036770">
    <property type="entry name" value="Ankyrin_rpt-contain_sf"/>
</dbReference>
<evidence type="ECO:0000313" key="1">
    <source>
        <dbReference type="EMBL" id="CAI9960089.1"/>
    </source>
</evidence>
<gene>
    <name evidence="1" type="ORF">HINF_LOCUS47734</name>
    <name evidence="2" type="ORF">HINF_LOCUS60435</name>
</gene>
<organism evidence="1">
    <name type="scientific">Hexamita inflata</name>
    <dbReference type="NCBI Taxonomy" id="28002"/>
    <lineage>
        <taxon>Eukaryota</taxon>
        <taxon>Metamonada</taxon>
        <taxon>Diplomonadida</taxon>
        <taxon>Hexamitidae</taxon>
        <taxon>Hexamitinae</taxon>
        <taxon>Hexamita</taxon>
    </lineage>
</organism>
<keyword evidence="3" id="KW-1185">Reference proteome</keyword>
<dbReference type="SUPFAM" id="SSF48403">
    <property type="entry name" value="Ankyrin repeat"/>
    <property type="match status" value="1"/>
</dbReference>
<dbReference type="EMBL" id="CAXDID020000354">
    <property type="protein sequence ID" value="CAL6081630.1"/>
    <property type="molecule type" value="Genomic_DNA"/>
</dbReference>
<dbReference type="SMART" id="SM00248">
    <property type="entry name" value="ANK"/>
    <property type="match status" value="3"/>
</dbReference>
<evidence type="ECO:0000313" key="3">
    <source>
        <dbReference type="Proteomes" id="UP001642409"/>
    </source>
</evidence>
<reference evidence="1" key="1">
    <citation type="submission" date="2023-06" db="EMBL/GenBank/DDBJ databases">
        <authorList>
            <person name="Kurt Z."/>
        </authorList>
    </citation>
    <scope>NUCLEOTIDE SEQUENCE</scope>
</reference>